<evidence type="ECO:0000256" key="1">
    <source>
        <dbReference type="PIRSR" id="PIRSR637460-1"/>
    </source>
</evidence>
<dbReference type="Gene3D" id="3.40.50.1110">
    <property type="entry name" value="SGNH hydrolase"/>
    <property type="match status" value="1"/>
</dbReference>
<dbReference type="Proteomes" id="UP000035088">
    <property type="component" value="Unassembled WGS sequence"/>
</dbReference>
<dbReference type="PANTHER" id="PTHR37981:SF1">
    <property type="entry name" value="SGNH HYDROLASE-TYPE ESTERASE DOMAIN-CONTAINING PROTEIN"/>
    <property type="match status" value="1"/>
</dbReference>
<comment type="caution">
    <text evidence="4">The sequence shown here is derived from an EMBL/GenBank/DDBJ whole genome shotgun (WGS) entry which is preliminary data.</text>
</comment>
<feature type="domain" description="SGNH hydrolase-type esterase" evidence="3">
    <location>
        <begin position="38"/>
        <end position="277"/>
    </location>
</feature>
<dbReference type="CDD" id="cd01823">
    <property type="entry name" value="SEST_like"/>
    <property type="match status" value="1"/>
</dbReference>
<gene>
    <name evidence="4" type="ORF">GOARA_045_00090</name>
</gene>
<dbReference type="InterPro" id="IPR013830">
    <property type="entry name" value="SGNH_hydro"/>
</dbReference>
<sequence>MGVLCFLAGAVGCGGREGAAESSPSSAPSADGVRYAHLGDSFAAGSGIDPIVEDSPAMCLRSQRNFGRLVAQRRGIAPADFADVSCGGATTANLTVEQYQGVPPQVEALGPATELVTIMIGGNDGKLFADAVAGCVEIAQQDLAGDPCRRGYGAQFDDEVDETTGPALREAIGLLVRRAPGARILVVGYPRLLPRRTGCYPTMPLATGDVAYLNELQESLNRAIAGAARAHGATFVDLWRASAGHDACAAPDQRWIEPLRGSRIRTTVHPNAAGQRAMAGAVLAALG</sequence>
<keyword evidence="2" id="KW-1015">Disulfide bond</keyword>
<evidence type="ECO:0000256" key="2">
    <source>
        <dbReference type="PIRSR" id="PIRSR637460-2"/>
    </source>
</evidence>
<feature type="disulfide bond" evidence="2">
    <location>
        <begin position="199"/>
        <end position="248"/>
    </location>
</feature>
<dbReference type="SUPFAM" id="SSF52266">
    <property type="entry name" value="SGNH hydrolase"/>
    <property type="match status" value="1"/>
</dbReference>
<dbReference type="InterPro" id="IPR036514">
    <property type="entry name" value="SGNH_hydro_sf"/>
</dbReference>
<dbReference type="InterPro" id="IPR037460">
    <property type="entry name" value="SEST-like"/>
</dbReference>
<dbReference type="PANTHER" id="PTHR37981">
    <property type="entry name" value="LIPASE 2"/>
    <property type="match status" value="1"/>
</dbReference>
<feature type="disulfide bond" evidence="2">
    <location>
        <begin position="59"/>
        <end position="86"/>
    </location>
</feature>
<feature type="active site" evidence="1">
    <location>
        <position position="269"/>
    </location>
</feature>
<proteinExistence type="predicted"/>
<keyword evidence="5" id="KW-1185">Reference proteome</keyword>
<feature type="active site" description="Nucleophile" evidence="1">
    <location>
        <position position="41"/>
    </location>
</feature>
<dbReference type="OrthoDB" id="5503950at2"/>
<dbReference type="GO" id="GO:0004806">
    <property type="term" value="F:triacylglycerol lipase activity"/>
    <property type="evidence" value="ECO:0007669"/>
    <property type="project" value="TreeGrafter"/>
</dbReference>
<organism evidence="4 5">
    <name type="scientific">Gordonia araii NBRC 100433</name>
    <dbReference type="NCBI Taxonomy" id="1073574"/>
    <lineage>
        <taxon>Bacteria</taxon>
        <taxon>Bacillati</taxon>
        <taxon>Actinomycetota</taxon>
        <taxon>Actinomycetes</taxon>
        <taxon>Mycobacteriales</taxon>
        <taxon>Gordoniaceae</taxon>
        <taxon>Gordonia</taxon>
    </lineage>
</organism>
<dbReference type="GO" id="GO:0019433">
    <property type="term" value="P:triglyceride catabolic process"/>
    <property type="evidence" value="ECO:0007669"/>
    <property type="project" value="TreeGrafter"/>
</dbReference>
<name>G7H1D0_9ACTN</name>
<dbReference type="Pfam" id="PF13472">
    <property type="entry name" value="Lipase_GDSL_2"/>
    <property type="match status" value="1"/>
</dbReference>
<accession>G7H1D0</accession>
<dbReference type="EMBL" id="BAEE01000045">
    <property type="protein sequence ID" value="GAB09655.1"/>
    <property type="molecule type" value="Genomic_DNA"/>
</dbReference>
<feature type="disulfide bond" evidence="2">
    <location>
        <begin position="135"/>
        <end position="148"/>
    </location>
</feature>
<dbReference type="STRING" id="1073574.GOARA_045_00090"/>
<protein>
    <submittedName>
        <fullName evidence="4">Putative esterase</fullName>
    </submittedName>
</protein>
<reference evidence="4 5" key="1">
    <citation type="submission" date="2011-11" db="EMBL/GenBank/DDBJ databases">
        <title>Whole genome shotgun sequence of Gordonia araii NBRC 100433.</title>
        <authorList>
            <person name="Yoshida Y."/>
            <person name="Hosoyama A."/>
            <person name="Tsuchikane K."/>
            <person name="Katsumata H."/>
            <person name="Yamazaki S."/>
            <person name="Fujita N."/>
        </authorList>
    </citation>
    <scope>NUCLEOTIDE SEQUENCE [LARGE SCALE GENOMIC DNA]</scope>
    <source>
        <strain evidence="4 5">NBRC 100433</strain>
    </source>
</reference>
<evidence type="ECO:0000259" key="3">
    <source>
        <dbReference type="Pfam" id="PF13472"/>
    </source>
</evidence>
<evidence type="ECO:0000313" key="4">
    <source>
        <dbReference type="EMBL" id="GAB09655.1"/>
    </source>
</evidence>
<evidence type="ECO:0000313" key="5">
    <source>
        <dbReference type="Proteomes" id="UP000035088"/>
    </source>
</evidence>
<dbReference type="AlphaFoldDB" id="G7H1D0"/>